<dbReference type="PROSITE" id="PS50208">
    <property type="entry name" value="CASPASE_P20"/>
    <property type="match status" value="1"/>
</dbReference>
<dbReference type="SMART" id="SM00115">
    <property type="entry name" value="CASc"/>
    <property type="match status" value="1"/>
</dbReference>
<dbReference type="EMBL" id="OV696698">
    <property type="protein sequence ID" value="CAH1243510.1"/>
    <property type="molecule type" value="Genomic_DNA"/>
</dbReference>
<reference evidence="7" key="1">
    <citation type="submission" date="2022-01" db="EMBL/GenBank/DDBJ databases">
        <authorList>
            <person name="Braso-Vives M."/>
        </authorList>
    </citation>
    <scope>NUCLEOTIDE SEQUENCE</scope>
</reference>
<dbReference type="SMART" id="SM00005">
    <property type="entry name" value="DEATH"/>
    <property type="match status" value="1"/>
</dbReference>
<evidence type="ECO:0000256" key="3">
    <source>
        <dbReference type="SAM" id="MobiDB-lite"/>
    </source>
</evidence>
<dbReference type="InterPro" id="IPR015917">
    <property type="entry name" value="Pept_C14A"/>
</dbReference>
<dbReference type="GO" id="GO:0007165">
    <property type="term" value="P:signal transduction"/>
    <property type="evidence" value="ECO:0007669"/>
    <property type="project" value="InterPro"/>
</dbReference>
<dbReference type="OrthoDB" id="6097640at2759"/>
<feature type="domain" description="Caspase family p20" evidence="6">
    <location>
        <begin position="175"/>
        <end position="297"/>
    </location>
</feature>
<dbReference type="PANTHER" id="PTHR22576:SF41">
    <property type="entry name" value="CASPASE 14, APOPTOSIS-RELATED CYSTEINE PEPTIDASE"/>
    <property type="match status" value="1"/>
</dbReference>
<comment type="similarity">
    <text evidence="1 2">Belongs to the peptidase C14A family.</text>
</comment>
<dbReference type="CDD" id="cd01670">
    <property type="entry name" value="Death"/>
    <property type="match status" value="1"/>
</dbReference>
<dbReference type="InterPro" id="IPR000488">
    <property type="entry name" value="Death_dom"/>
</dbReference>
<dbReference type="Proteomes" id="UP000838412">
    <property type="component" value="Chromosome 13"/>
</dbReference>
<protein>
    <submittedName>
        <fullName evidence="7">CASP2 protein</fullName>
    </submittedName>
</protein>
<dbReference type="PRINTS" id="PR00376">
    <property type="entry name" value="IL1BCENZYME"/>
</dbReference>
<dbReference type="InterPro" id="IPR016129">
    <property type="entry name" value="Caspase_his_AS"/>
</dbReference>
<evidence type="ECO:0000256" key="2">
    <source>
        <dbReference type="RuleBase" id="RU003971"/>
    </source>
</evidence>
<proteinExistence type="inferred from homology"/>
<evidence type="ECO:0000313" key="8">
    <source>
        <dbReference type="Proteomes" id="UP000838412"/>
    </source>
</evidence>
<feature type="compositionally biased region" description="Acidic residues" evidence="3">
    <location>
        <begin position="313"/>
        <end position="327"/>
    </location>
</feature>
<evidence type="ECO:0000256" key="1">
    <source>
        <dbReference type="ARBA" id="ARBA00010134"/>
    </source>
</evidence>
<dbReference type="PROSITE" id="PS50207">
    <property type="entry name" value="CASPASE_P10"/>
    <property type="match status" value="1"/>
</dbReference>
<evidence type="ECO:0000313" key="7">
    <source>
        <dbReference type="EMBL" id="CAH1243510.1"/>
    </source>
</evidence>
<dbReference type="InterPro" id="IPR011029">
    <property type="entry name" value="DEATH-like_dom_sf"/>
</dbReference>
<dbReference type="GO" id="GO:0006508">
    <property type="term" value="P:proteolysis"/>
    <property type="evidence" value="ECO:0007669"/>
    <property type="project" value="InterPro"/>
</dbReference>
<dbReference type="InterPro" id="IPR001309">
    <property type="entry name" value="Pept_C14_p20"/>
</dbReference>
<evidence type="ECO:0000259" key="6">
    <source>
        <dbReference type="PROSITE" id="PS50208"/>
    </source>
</evidence>
<dbReference type="PROSITE" id="PS01121">
    <property type="entry name" value="CASPASE_HIS"/>
    <property type="match status" value="1"/>
</dbReference>
<dbReference type="Pfam" id="PF00656">
    <property type="entry name" value="Peptidase_C14"/>
    <property type="match status" value="1"/>
</dbReference>
<dbReference type="InterPro" id="IPR011600">
    <property type="entry name" value="Pept_C14_caspase"/>
</dbReference>
<dbReference type="AlphaFoldDB" id="A0A8K0EBR9"/>
<evidence type="ECO:0000259" key="4">
    <source>
        <dbReference type="PROSITE" id="PS50017"/>
    </source>
</evidence>
<dbReference type="GO" id="GO:0004197">
    <property type="term" value="F:cysteine-type endopeptidase activity"/>
    <property type="evidence" value="ECO:0007669"/>
    <property type="project" value="InterPro"/>
</dbReference>
<dbReference type="SUPFAM" id="SSF47986">
    <property type="entry name" value="DEATH domain"/>
    <property type="match status" value="1"/>
</dbReference>
<dbReference type="Gene3D" id="3.40.50.1460">
    <property type="match status" value="1"/>
</dbReference>
<organism evidence="7 8">
    <name type="scientific">Branchiostoma lanceolatum</name>
    <name type="common">Common lancelet</name>
    <name type="synonym">Amphioxus lanceolatum</name>
    <dbReference type="NCBI Taxonomy" id="7740"/>
    <lineage>
        <taxon>Eukaryota</taxon>
        <taxon>Metazoa</taxon>
        <taxon>Chordata</taxon>
        <taxon>Cephalochordata</taxon>
        <taxon>Leptocardii</taxon>
        <taxon>Amphioxiformes</taxon>
        <taxon>Branchiostomatidae</taxon>
        <taxon>Branchiostoma</taxon>
    </lineage>
</organism>
<dbReference type="PANTHER" id="PTHR22576">
    <property type="entry name" value="MUCOSA ASSOCIATED LYMPHOID TISSUE LYMPHOMA TRANSLOCATION PROTEIN 1/PARACASPASE"/>
    <property type="match status" value="1"/>
</dbReference>
<sequence>MAGVTSEQAMLSVVALTRLADELGNEWRSLGIFLGLPKVKVDLCDANHPRDMERAIVDMLVMWQRKTADRGPEAQVVQLVQALREVNRVDLAEKVMDGDFIVRRGTGAPVQETMDMDVEEGDQESYSYPVQAEADAAPPQGSIHTPNHGQGIHVQETTPAAANRAPPPTYPLGRMVGRALIINNIKFPTRHQENRRGMEKDSHDLEQVLKKLGFKVTTKLNLNSTEMKKAIRKFVETKDHSYSTCLLVSVMTHGSGADAMGTDWRGVKLHQDIFRPIISSSIACPKIFIMQMCRGGELDFGRWRADASRPSDDPEDEDSDSSVSDSDEMVHDEDLQVDWVEVEQSLQPTDSDSVILFACADGRKALRHSLEGSVLIQSVVKVFDEHGRDEDIDTLFTRVRHEVANCNASIDVDGSPRIVKQAAETRVFLRKKLFLQCQQNT</sequence>
<dbReference type="SUPFAM" id="SSF52129">
    <property type="entry name" value="Caspase-like"/>
    <property type="match status" value="1"/>
</dbReference>
<keyword evidence="8" id="KW-1185">Reference proteome</keyword>
<dbReference type="PROSITE" id="PS50017">
    <property type="entry name" value="DEATH_DOMAIN"/>
    <property type="match status" value="1"/>
</dbReference>
<dbReference type="InterPro" id="IPR002138">
    <property type="entry name" value="Pept_C14_p10"/>
</dbReference>
<feature type="domain" description="Death" evidence="4">
    <location>
        <begin position="12"/>
        <end position="99"/>
    </location>
</feature>
<evidence type="ECO:0000259" key="5">
    <source>
        <dbReference type="PROSITE" id="PS50207"/>
    </source>
</evidence>
<feature type="region of interest" description="Disordered" evidence="3">
    <location>
        <begin position="304"/>
        <end position="330"/>
    </location>
</feature>
<dbReference type="Pfam" id="PF00531">
    <property type="entry name" value="Death"/>
    <property type="match status" value="1"/>
</dbReference>
<dbReference type="Gene3D" id="1.10.533.10">
    <property type="entry name" value="Death Domain, Fas"/>
    <property type="match status" value="1"/>
</dbReference>
<gene>
    <name evidence="7" type="primary">CASP2</name>
    <name evidence="7" type="ORF">BLAG_LOCUS6462</name>
</gene>
<accession>A0A8K0EBR9</accession>
<dbReference type="InterPro" id="IPR029030">
    <property type="entry name" value="Caspase-like_dom_sf"/>
</dbReference>
<dbReference type="InterPro" id="IPR052039">
    <property type="entry name" value="Caspase-related_regulators"/>
</dbReference>
<feature type="domain" description="Caspase family p10" evidence="5">
    <location>
        <begin position="348"/>
        <end position="435"/>
    </location>
</feature>
<name>A0A8K0EBR9_BRALA</name>